<accession>A0ABY6D8R5</accession>
<reference evidence="4" key="1">
    <citation type="submission" date="2022-10" db="EMBL/GenBank/DDBJ databases">
        <title>Roseovarius pelagicus sp. nov., isolated from Arctic seawater.</title>
        <authorList>
            <person name="Hong Y.W."/>
            <person name="Hwang C.Y."/>
        </authorList>
    </citation>
    <scope>NUCLEOTIDE SEQUENCE</scope>
    <source>
        <strain evidence="4">HL-MP18</strain>
    </source>
</reference>
<keyword evidence="1" id="KW-0902">Two-component regulatory system</keyword>
<dbReference type="InterPro" id="IPR008207">
    <property type="entry name" value="Sig_transdc_His_kin_Hpt_dom"/>
</dbReference>
<evidence type="ECO:0000259" key="3">
    <source>
        <dbReference type="PROSITE" id="PS50894"/>
    </source>
</evidence>
<protein>
    <submittedName>
        <fullName evidence="4">Hpt domain-containing protein</fullName>
    </submittedName>
</protein>
<keyword evidence="2" id="KW-0597">Phosphoprotein</keyword>
<keyword evidence="5" id="KW-1185">Reference proteome</keyword>
<gene>
    <name evidence="4" type="ORF">N7U68_15720</name>
</gene>
<feature type="domain" description="HPt" evidence="3">
    <location>
        <begin position="9"/>
        <end position="116"/>
    </location>
</feature>
<dbReference type="Gene3D" id="1.20.120.160">
    <property type="entry name" value="HPT domain"/>
    <property type="match status" value="1"/>
</dbReference>
<dbReference type="Pfam" id="PF01627">
    <property type="entry name" value="Hpt"/>
    <property type="match status" value="1"/>
</dbReference>
<feature type="modified residue" description="Phosphohistidine" evidence="2">
    <location>
        <position position="56"/>
    </location>
</feature>
<dbReference type="InterPro" id="IPR036641">
    <property type="entry name" value="HPT_dom_sf"/>
</dbReference>
<evidence type="ECO:0000256" key="1">
    <source>
        <dbReference type="ARBA" id="ARBA00023012"/>
    </source>
</evidence>
<organism evidence="4 5">
    <name type="scientific">Roseovarius pelagicus</name>
    <dbReference type="NCBI Taxonomy" id="2980108"/>
    <lineage>
        <taxon>Bacteria</taxon>
        <taxon>Pseudomonadati</taxon>
        <taxon>Pseudomonadota</taxon>
        <taxon>Alphaproteobacteria</taxon>
        <taxon>Rhodobacterales</taxon>
        <taxon>Roseobacteraceae</taxon>
        <taxon>Roseovarius</taxon>
    </lineage>
</organism>
<dbReference type="RefSeq" id="WP_165194046.1">
    <property type="nucleotide sequence ID" value="NZ_CP106738.1"/>
</dbReference>
<dbReference type="Proteomes" id="UP001064087">
    <property type="component" value="Chromosome"/>
</dbReference>
<proteinExistence type="predicted"/>
<dbReference type="SUPFAM" id="SSF47226">
    <property type="entry name" value="Histidine-containing phosphotransfer domain, HPT domain"/>
    <property type="match status" value="1"/>
</dbReference>
<sequence>MSDVMINSVSSGIARIRLRFAEESQDRHDLLVKLRAQMNNDMACQEAIVEIGKISHKIAGTAATLGYPDLGEVAAAVDDHIDQKDMASRIPTGDLVTIIDRLIAEIAKVKKQSEHG</sequence>
<name>A0ABY6D8R5_9RHOB</name>
<evidence type="ECO:0000256" key="2">
    <source>
        <dbReference type="PROSITE-ProRule" id="PRU00110"/>
    </source>
</evidence>
<dbReference type="EMBL" id="CP106738">
    <property type="protein sequence ID" value="UXX82529.1"/>
    <property type="molecule type" value="Genomic_DNA"/>
</dbReference>
<dbReference type="PROSITE" id="PS50894">
    <property type="entry name" value="HPT"/>
    <property type="match status" value="1"/>
</dbReference>
<evidence type="ECO:0000313" key="4">
    <source>
        <dbReference type="EMBL" id="UXX82529.1"/>
    </source>
</evidence>
<evidence type="ECO:0000313" key="5">
    <source>
        <dbReference type="Proteomes" id="UP001064087"/>
    </source>
</evidence>